<evidence type="ECO:0000256" key="8">
    <source>
        <dbReference type="ARBA" id="ARBA00022989"/>
    </source>
</evidence>
<dbReference type="InterPro" id="IPR005503">
    <property type="entry name" value="FliL"/>
</dbReference>
<feature type="transmembrane region" description="Helical" evidence="10">
    <location>
        <begin position="24"/>
        <end position="46"/>
    </location>
</feature>
<name>A0A5Q2QEF8_9GAMM</name>
<dbReference type="RefSeq" id="WP_153713754.1">
    <property type="nucleotide sequence ID" value="NZ_CP045871.1"/>
</dbReference>
<keyword evidence="6 10" id="KW-0812">Transmembrane</keyword>
<evidence type="ECO:0000256" key="5">
    <source>
        <dbReference type="ARBA" id="ARBA00022500"/>
    </source>
</evidence>
<accession>A0A5Q2QEF8</accession>
<evidence type="ECO:0000313" key="11">
    <source>
        <dbReference type="EMBL" id="QGG80250.1"/>
    </source>
</evidence>
<dbReference type="GO" id="GO:0006935">
    <property type="term" value="P:chemotaxis"/>
    <property type="evidence" value="ECO:0007669"/>
    <property type="project" value="UniProtKB-KW"/>
</dbReference>
<dbReference type="GO" id="GO:0071978">
    <property type="term" value="P:bacterial-type flagellum-dependent swarming motility"/>
    <property type="evidence" value="ECO:0007669"/>
    <property type="project" value="TreeGrafter"/>
</dbReference>
<evidence type="ECO:0000256" key="9">
    <source>
        <dbReference type="ARBA" id="ARBA00023136"/>
    </source>
</evidence>
<comment type="function">
    <text evidence="1 10">Controls the rotational direction of flagella during chemotaxis.</text>
</comment>
<dbReference type="GO" id="GO:0005886">
    <property type="term" value="C:plasma membrane"/>
    <property type="evidence" value="ECO:0007669"/>
    <property type="project" value="UniProtKB-SubCell"/>
</dbReference>
<comment type="subcellular location">
    <subcellularLocation>
        <location evidence="10">Cell inner membrane</location>
    </subcellularLocation>
    <subcellularLocation>
        <location evidence="2">Cell membrane</location>
        <topology evidence="2">Single-pass membrane protein</topology>
    </subcellularLocation>
</comment>
<keyword evidence="12" id="KW-1185">Reference proteome</keyword>
<gene>
    <name evidence="11" type="ORF">GH975_06535</name>
</gene>
<evidence type="ECO:0000256" key="3">
    <source>
        <dbReference type="ARBA" id="ARBA00008281"/>
    </source>
</evidence>
<keyword evidence="7 10" id="KW-0283">Flagellar rotation</keyword>
<organism evidence="11 12">
    <name type="scientific">Litorivicinus lipolyticus</name>
    <dbReference type="NCBI Taxonomy" id="418701"/>
    <lineage>
        <taxon>Bacteria</taxon>
        <taxon>Pseudomonadati</taxon>
        <taxon>Pseudomonadota</taxon>
        <taxon>Gammaproteobacteria</taxon>
        <taxon>Oceanospirillales</taxon>
        <taxon>Litorivicinaceae</taxon>
        <taxon>Litorivicinus</taxon>
    </lineage>
</organism>
<evidence type="ECO:0000256" key="6">
    <source>
        <dbReference type="ARBA" id="ARBA00022692"/>
    </source>
</evidence>
<keyword evidence="8 10" id="KW-1133">Transmembrane helix</keyword>
<keyword evidence="4" id="KW-1003">Cell membrane</keyword>
<evidence type="ECO:0000256" key="4">
    <source>
        <dbReference type="ARBA" id="ARBA00022475"/>
    </source>
</evidence>
<dbReference type="GO" id="GO:0009425">
    <property type="term" value="C:bacterial-type flagellum basal body"/>
    <property type="evidence" value="ECO:0007669"/>
    <property type="project" value="InterPro"/>
</dbReference>
<evidence type="ECO:0000256" key="10">
    <source>
        <dbReference type="RuleBase" id="RU364125"/>
    </source>
</evidence>
<dbReference type="Pfam" id="PF03748">
    <property type="entry name" value="FliL"/>
    <property type="match status" value="1"/>
</dbReference>
<reference evidence="11 12" key="1">
    <citation type="submission" date="2019-11" db="EMBL/GenBank/DDBJ databases">
        <authorList>
            <person name="Khan S.A."/>
            <person name="Jeon C.O."/>
            <person name="Chun B.H."/>
        </authorList>
    </citation>
    <scope>NUCLEOTIDE SEQUENCE [LARGE SCALE GENOMIC DNA]</scope>
    <source>
        <strain evidence="11 12">IMCC 1097</strain>
    </source>
</reference>
<dbReference type="Proteomes" id="UP000388235">
    <property type="component" value="Chromosome"/>
</dbReference>
<evidence type="ECO:0000313" key="12">
    <source>
        <dbReference type="Proteomes" id="UP000388235"/>
    </source>
</evidence>
<evidence type="ECO:0000256" key="7">
    <source>
        <dbReference type="ARBA" id="ARBA00022779"/>
    </source>
</evidence>
<dbReference type="EMBL" id="CP045871">
    <property type="protein sequence ID" value="QGG80250.1"/>
    <property type="molecule type" value="Genomic_DNA"/>
</dbReference>
<keyword evidence="10" id="KW-0997">Cell inner membrane</keyword>
<proteinExistence type="inferred from homology"/>
<dbReference type="AlphaFoldDB" id="A0A5Q2QEF8"/>
<dbReference type="OrthoDB" id="5616092at2"/>
<protein>
    <recommendedName>
        <fullName evidence="10">Flagellar protein FliL</fullName>
    </recommendedName>
</protein>
<evidence type="ECO:0000256" key="1">
    <source>
        <dbReference type="ARBA" id="ARBA00002254"/>
    </source>
</evidence>
<keyword evidence="9 10" id="KW-0472">Membrane</keyword>
<dbReference type="PANTHER" id="PTHR35091:SF2">
    <property type="entry name" value="FLAGELLAR PROTEIN FLIL"/>
    <property type="match status" value="1"/>
</dbReference>
<comment type="similarity">
    <text evidence="3 10">Belongs to the FliL family.</text>
</comment>
<sequence length="195" mass="21113">MADEDNLKTDDADDSIDSGGKKKLMIMGAAGLLLLSIIGAAVWWFMLRDTPAESVLDADGNEIVIEGNVAASVDGDQDGQGPDITEPDAGPAEYVSVRPPLLTTYFQGERVRNFQLKSTLVTRDSATADAIRAHMPRIADAFAIHLRQMSLKQVMDAQVRLDLREQLTTIANDVLSKAKSAAKVEATLFEQVVVQ</sequence>
<dbReference type="PANTHER" id="PTHR35091">
    <property type="entry name" value="FLAGELLAR PROTEIN FLIL"/>
    <property type="match status" value="1"/>
</dbReference>
<evidence type="ECO:0000256" key="2">
    <source>
        <dbReference type="ARBA" id="ARBA00004162"/>
    </source>
</evidence>
<keyword evidence="5 10" id="KW-0145">Chemotaxis</keyword>
<dbReference type="KEGG" id="llp:GH975_06535"/>